<gene>
    <name evidence="2" type="ORF">CK203_012687</name>
</gene>
<evidence type="ECO:0000313" key="2">
    <source>
        <dbReference type="EMBL" id="RVX22675.1"/>
    </source>
</evidence>
<organism evidence="2 3">
    <name type="scientific">Vitis vinifera</name>
    <name type="common">Grape</name>
    <dbReference type="NCBI Taxonomy" id="29760"/>
    <lineage>
        <taxon>Eukaryota</taxon>
        <taxon>Viridiplantae</taxon>
        <taxon>Streptophyta</taxon>
        <taxon>Embryophyta</taxon>
        <taxon>Tracheophyta</taxon>
        <taxon>Spermatophyta</taxon>
        <taxon>Magnoliopsida</taxon>
        <taxon>eudicotyledons</taxon>
        <taxon>Gunneridae</taxon>
        <taxon>Pentapetalae</taxon>
        <taxon>rosids</taxon>
        <taxon>Vitales</taxon>
        <taxon>Vitaceae</taxon>
        <taxon>Viteae</taxon>
        <taxon>Vitis</taxon>
    </lineage>
</organism>
<protein>
    <recommendedName>
        <fullName evidence="1">DUF4283 domain-containing protein</fullName>
    </recommendedName>
</protein>
<name>A0A438KN96_VITVI</name>
<evidence type="ECO:0000259" key="1">
    <source>
        <dbReference type="Pfam" id="PF14111"/>
    </source>
</evidence>
<feature type="domain" description="DUF4283" evidence="1">
    <location>
        <begin position="95"/>
        <end position="180"/>
    </location>
</feature>
<dbReference type="AlphaFoldDB" id="A0A438KN96"/>
<reference evidence="2 3" key="1">
    <citation type="journal article" date="2018" name="PLoS Genet.">
        <title>Population sequencing reveals clonal diversity and ancestral inbreeding in the grapevine cultivar Chardonnay.</title>
        <authorList>
            <person name="Roach M.J."/>
            <person name="Johnson D.L."/>
            <person name="Bohlmann J."/>
            <person name="van Vuuren H.J."/>
            <person name="Jones S.J."/>
            <person name="Pretorius I.S."/>
            <person name="Schmidt S.A."/>
            <person name="Borneman A.R."/>
        </authorList>
    </citation>
    <scope>NUCLEOTIDE SEQUENCE [LARGE SCALE GENOMIC DNA]</scope>
    <source>
        <strain evidence="3">cv. Chardonnay</strain>
        <tissue evidence="2">Leaf</tissue>
    </source>
</reference>
<dbReference type="Proteomes" id="UP000288805">
    <property type="component" value="Unassembled WGS sequence"/>
</dbReference>
<proteinExistence type="predicted"/>
<sequence length="218" mass="24749">MEKGSLGSNNVQMKQERSSFVVDMKARRYRLVFPEVTLTDSKISFGSVVVKVESSSKVPMEKAKGSFVNVLKAKARRLSEVVWLQLRGRDLLSTKEQLDRCLVGKWGKPSISVLHLLLLRSWGRFHWNLKGGVKIAKLGGAFLFFEFEDKAEANRVLKRGFQCFKEKLLHLERWGIEVGCFQKAPPKVSEMVPLFRSGRGEALEVRDDGGVTHERVVE</sequence>
<evidence type="ECO:0000313" key="3">
    <source>
        <dbReference type="Proteomes" id="UP000288805"/>
    </source>
</evidence>
<accession>A0A438KN96</accession>
<dbReference type="InterPro" id="IPR025558">
    <property type="entry name" value="DUF4283"/>
</dbReference>
<dbReference type="EMBL" id="QGNW01000003">
    <property type="protein sequence ID" value="RVX22675.1"/>
    <property type="molecule type" value="Genomic_DNA"/>
</dbReference>
<dbReference type="Pfam" id="PF14111">
    <property type="entry name" value="DUF4283"/>
    <property type="match status" value="1"/>
</dbReference>
<comment type="caution">
    <text evidence="2">The sequence shown here is derived from an EMBL/GenBank/DDBJ whole genome shotgun (WGS) entry which is preliminary data.</text>
</comment>